<dbReference type="EMBL" id="CADCWD010000057">
    <property type="protein sequence ID" value="CAA9537425.1"/>
    <property type="molecule type" value="Genomic_DNA"/>
</dbReference>
<feature type="signal peptide" evidence="1">
    <location>
        <begin position="1"/>
        <end position="21"/>
    </location>
</feature>
<organism evidence="2">
    <name type="scientific">uncultured Sphingosinicella sp</name>
    <dbReference type="NCBI Taxonomy" id="478748"/>
    <lineage>
        <taxon>Bacteria</taxon>
        <taxon>Pseudomonadati</taxon>
        <taxon>Pseudomonadota</taxon>
        <taxon>Alphaproteobacteria</taxon>
        <taxon>Sphingomonadales</taxon>
        <taxon>Sphingosinicellaceae</taxon>
        <taxon>Sphingosinicella</taxon>
        <taxon>environmental samples</taxon>
    </lineage>
</organism>
<dbReference type="SUPFAM" id="SSF48452">
    <property type="entry name" value="TPR-like"/>
    <property type="match status" value="1"/>
</dbReference>
<dbReference type="InterPro" id="IPR011990">
    <property type="entry name" value="TPR-like_helical_dom_sf"/>
</dbReference>
<evidence type="ECO:0008006" key="3">
    <source>
        <dbReference type="Google" id="ProtNLM"/>
    </source>
</evidence>
<feature type="chain" id="PRO_5026800418" description="DUF1570 domain-containing protein" evidence="1">
    <location>
        <begin position="22"/>
        <end position="515"/>
    </location>
</feature>
<keyword evidence="1" id="KW-0732">Signal</keyword>
<dbReference type="Gene3D" id="1.25.40.10">
    <property type="entry name" value="Tetratricopeptide repeat domain"/>
    <property type="match status" value="1"/>
</dbReference>
<gene>
    <name evidence="2" type="ORF">AVDCRST_MAG23-1535</name>
</gene>
<dbReference type="AlphaFoldDB" id="A0A6J4U292"/>
<evidence type="ECO:0000313" key="2">
    <source>
        <dbReference type="EMBL" id="CAA9537425.1"/>
    </source>
</evidence>
<sequence length="515" mass="55866">MKTISFLALLLAAFAPAPALAKWREASSTHFVIYSEESADSLRKFAERLERYDSAMRFIRNLPEFDPGAANRLTIYSVSSVSAVRRLHGKGGSMVAGFYIPRASGSIAIVPRRGMGAGEHDMDEEGVLRHEYAHHFMFENYPVAFPSWYVEGFAEFHATSKVESDGSVGLGRPALHRGYGLMTGNPLPIDRMMALGAQRLGPDQTEAIYGRGWLLTHYLTFNEKRRPQLAQYLKALNSGKSGIEAATAAFGDLKVLQREVDKYLLQKRMSYLLIPASKLKVGPIQVRELSAGEDAIMELKIRSRRGVDEKEAAALLPLMRRAAAPFPNDPAVQATLAEAEYDARHYKEAIAACDRALAANPKTIDALIYKGRATQALAMDAGDGKAKGITEARKLFAAANRLDPEDPEPLILFYNSYLAAGMTPTANSATGLQSAFNLAPQDRGLRMLVARQHLLDGKVKEARVALSPIAFDPHSGGMGEAAAAIIAKLDSGGAAAALQTFDAASEKPTKDKQGS</sequence>
<proteinExistence type="predicted"/>
<reference evidence="2" key="1">
    <citation type="submission" date="2020-02" db="EMBL/GenBank/DDBJ databases">
        <authorList>
            <person name="Meier V. D."/>
        </authorList>
    </citation>
    <scope>NUCLEOTIDE SEQUENCE</scope>
    <source>
        <strain evidence="2">AVDCRST_MAG23</strain>
    </source>
</reference>
<evidence type="ECO:0000256" key="1">
    <source>
        <dbReference type="SAM" id="SignalP"/>
    </source>
</evidence>
<protein>
    <recommendedName>
        <fullName evidence="3">DUF1570 domain-containing protein</fullName>
    </recommendedName>
</protein>
<accession>A0A6J4U292</accession>
<name>A0A6J4U292_9SPHN</name>